<accession>A0A1J0A9D4</accession>
<keyword evidence="1" id="KW-1133">Transmembrane helix</keyword>
<dbReference type="InterPro" id="IPR008984">
    <property type="entry name" value="SMAD_FHA_dom_sf"/>
</dbReference>
<keyword evidence="4" id="KW-1185">Reference proteome</keyword>
<dbReference type="Pfam" id="PF00498">
    <property type="entry name" value="FHA"/>
    <property type="match status" value="1"/>
</dbReference>
<dbReference type="OrthoDB" id="510956at2"/>
<name>A0A1J0A9D4_9CYAN</name>
<evidence type="ECO:0000313" key="4">
    <source>
        <dbReference type="Proteomes" id="UP000180235"/>
    </source>
</evidence>
<dbReference type="SMART" id="SM00240">
    <property type="entry name" value="FHA"/>
    <property type="match status" value="1"/>
</dbReference>
<evidence type="ECO:0000259" key="2">
    <source>
        <dbReference type="PROSITE" id="PS50006"/>
    </source>
</evidence>
<proteinExistence type="predicted"/>
<dbReference type="EMBL" id="CP017675">
    <property type="protein sequence ID" value="APB32527.1"/>
    <property type="molecule type" value="Genomic_DNA"/>
</dbReference>
<sequence length="212" mass="23496">MTDPRPSDDTLKRLHILVIEDSQERRVLALEAATYSLGRDSTSAIVLQADSVSRQHALLLRVPVPASHEYQYRIVDGNAAGKASTNGIKINGTPMSQHTLADGDVVEFAADAQATYYHRTVVDPEMQDYLQAAEFRSIKLPVVEKSQTVYAESPTQRLIPENLTPDRPRLPWHWIGLGITLGLLLVGGVWWFRQRPQPSSSAPPVSPIARPL</sequence>
<keyword evidence="1" id="KW-0812">Transmembrane</keyword>
<dbReference type="RefSeq" id="WP_071453254.1">
    <property type="nucleotide sequence ID" value="NZ_CP017675.1"/>
</dbReference>
<keyword evidence="1" id="KW-0472">Membrane</keyword>
<evidence type="ECO:0000256" key="1">
    <source>
        <dbReference type="SAM" id="Phobius"/>
    </source>
</evidence>
<feature type="domain" description="FHA" evidence="2">
    <location>
        <begin position="35"/>
        <end position="95"/>
    </location>
</feature>
<dbReference type="SUPFAM" id="SSF49879">
    <property type="entry name" value="SMAD/FHA domain"/>
    <property type="match status" value="1"/>
</dbReference>
<reference evidence="3 4" key="1">
    <citation type="submission" date="2016-10" db="EMBL/GenBank/DDBJ databases">
        <title>Description of Gloeomargarita lithophora gen. nov., sp. nov., a thylakoid-bearing basal-branching cyanobacterium with intracellular carbonates, and proposal for Gloeomargaritales ord. nov.</title>
        <authorList>
            <person name="Moreira D."/>
            <person name="Tavera R."/>
            <person name="Benzerara K."/>
            <person name="Skouri-Panet F."/>
            <person name="Couradeau E."/>
            <person name="Gerard E."/>
            <person name="Loussert C."/>
            <person name="Novelo E."/>
            <person name="Zivanovic Y."/>
            <person name="Lopez-Garcia P."/>
        </authorList>
    </citation>
    <scope>NUCLEOTIDE SEQUENCE [LARGE SCALE GENOMIC DNA]</scope>
    <source>
        <strain evidence="3 4">D10</strain>
    </source>
</reference>
<gene>
    <name evidence="3" type="ORF">GlitD10_0226</name>
</gene>
<feature type="transmembrane region" description="Helical" evidence="1">
    <location>
        <begin position="172"/>
        <end position="192"/>
    </location>
</feature>
<dbReference type="KEGG" id="glt:GlitD10_0226"/>
<dbReference type="Gene3D" id="2.60.200.20">
    <property type="match status" value="1"/>
</dbReference>
<protein>
    <submittedName>
        <fullName evidence="3">FHA domain-containing protein</fullName>
    </submittedName>
</protein>
<dbReference type="PROSITE" id="PS50006">
    <property type="entry name" value="FHA_DOMAIN"/>
    <property type="match status" value="1"/>
</dbReference>
<dbReference type="InterPro" id="IPR000253">
    <property type="entry name" value="FHA_dom"/>
</dbReference>
<evidence type="ECO:0000313" key="3">
    <source>
        <dbReference type="EMBL" id="APB32527.1"/>
    </source>
</evidence>
<dbReference type="AlphaFoldDB" id="A0A1J0A9D4"/>
<dbReference type="STRING" id="1188229.GlitD10_0226"/>
<dbReference type="Proteomes" id="UP000180235">
    <property type="component" value="Chromosome"/>
</dbReference>
<organism evidence="3 4">
    <name type="scientific">Gloeomargarita lithophora Alchichica-D10</name>
    <dbReference type="NCBI Taxonomy" id="1188229"/>
    <lineage>
        <taxon>Bacteria</taxon>
        <taxon>Bacillati</taxon>
        <taxon>Cyanobacteriota</taxon>
        <taxon>Cyanophyceae</taxon>
        <taxon>Gloeomargaritales</taxon>
        <taxon>Gloeomargaritaceae</taxon>
        <taxon>Gloeomargarita</taxon>
    </lineage>
</organism>